<evidence type="ECO:0000256" key="1">
    <source>
        <dbReference type="ARBA" id="ARBA00004651"/>
    </source>
</evidence>
<dbReference type="SUPFAM" id="SSF103473">
    <property type="entry name" value="MFS general substrate transporter"/>
    <property type="match status" value="1"/>
</dbReference>
<dbReference type="Pfam" id="PF07690">
    <property type="entry name" value="MFS_1"/>
    <property type="match status" value="1"/>
</dbReference>
<dbReference type="InterPro" id="IPR001958">
    <property type="entry name" value="Tet-R_TetA/multi-R_MdtG-like"/>
</dbReference>
<evidence type="ECO:0000256" key="3">
    <source>
        <dbReference type="ARBA" id="ARBA00022692"/>
    </source>
</evidence>
<sequence length="395" mass="41673">MNKKMMGPMAILFIIQFLVMVGFGIVVPILPFLVSKLGGGAFALGVFMSAYSIMQFIFAPVWGKLSDGIGRRPVILLGLFGYGVTFLMFGMVNNLYVLIILRALAGIVSSATLPTAMAYLADITEGADRSKGMGMIGAAMGMGMIFGPALGGFLGKYSFSLPFFVAGGLALLLLPFTWIFLPESLKEMNKGQGRKRARLTPQVLKDPLFFLFAFNFTLNFTMSMFESTFALLASAKVGFGPTDMGITFAILGIFAVIVQGGLIGKLAKTFGDAKLVNTGALLCALGLLSIIITADAKNIIFLVSATVIFMVGNSLMVPTSSSLVSKQSNQGQGMSLGLFQSFASLGRILGPLTGGALFGLNMGFPYVAGAALLVLVVLVAGPKISVNIPRPLVQD</sequence>
<keyword evidence="5 6" id="KW-0472">Membrane</keyword>
<comment type="subcellular location">
    <subcellularLocation>
        <location evidence="1">Cell membrane</location>
        <topology evidence="1">Multi-pass membrane protein</topology>
    </subcellularLocation>
</comment>
<organism evidence="8 9">
    <name type="scientific">Desulfosporosinus acidiphilus (strain DSM 22704 / JCM 16185 / SJ4)</name>
    <dbReference type="NCBI Taxonomy" id="646529"/>
    <lineage>
        <taxon>Bacteria</taxon>
        <taxon>Bacillati</taxon>
        <taxon>Bacillota</taxon>
        <taxon>Clostridia</taxon>
        <taxon>Eubacteriales</taxon>
        <taxon>Desulfitobacteriaceae</taxon>
        <taxon>Desulfosporosinus</taxon>
    </lineage>
</organism>
<dbReference type="GO" id="GO:0005886">
    <property type="term" value="C:plasma membrane"/>
    <property type="evidence" value="ECO:0007669"/>
    <property type="project" value="UniProtKB-SubCell"/>
</dbReference>
<evidence type="ECO:0000313" key="9">
    <source>
        <dbReference type="Proteomes" id="UP000002892"/>
    </source>
</evidence>
<evidence type="ECO:0000256" key="5">
    <source>
        <dbReference type="ARBA" id="ARBA00023136"/>
    </source>
</evidence>
<dbReference type="PANTHER" id="PTHR23504:SF15">
    <property type="entry name" value="MAJOR FACILITATOR SUPERFAMILY (MFS) PROFILE DOMAIN-CONTAINING PROTEIN"/>
    <property type="match status" value="1"/>
</dbReference>
<evidence type="ECO:0000256" key="2">
    <source>
        <dbReference type="ARBA" id="ARBA00022448"/>
    </source>
</evidence>
<feature type="transmembrane region" description="Helical" evidence="6">
    <location>
        <begin position="161"/>
        <end position="182"/>
    </location>
</feature>
<keyword evidence="3 6" id="KW-0812">Transmembrane</keyword>
<evidence type="ECO:0000313" key="8">
    <source>
        <dbReference type="EMBL" id="AFM43307.1"/>
    </source>
</evidence>
<evidence type="ECO:0000256" key="6">
    <source>
        <dbReference type="SAM" id="Phobius"/>
    </source>
</evidence>
<feature type="transmembrane region" description="Helical" evidence="6">
    <location>
        <begin position="203"/>
        <end position="225"/>
    </location>
</feature>
<dbReference type="OrthoDB" id="9793283at2"/>
<accession>I4DBY3</accession>
<protein>
    <submittedName>
        <fullName evidence="8">Arabinose efflux permease family protein</fullName>
    </submittedName>
</protein>
<name>I4DBY3_DESAJ</name>
<dbReference type="GO" id="GO:0022857">
    <property type="term" value="F:transmembrane transporter activity"/>
    <property type="evidence" value="ECO:0007669"/>
    <property type="project" value="InterPro"/>
</dbReference>
<keyword evidence="4 6" id="KW-1133">Transmembrane helix</keyword>
<dbReference type="eggNOG" id="COG2814">
    <property type="taxonomic scope" value="Bacteria"/>
</dbReference>
<dbReference type="EMBL" id="CP003639">
    <property type="protein sequence ID" value="AFM43307.1"/>
    <property type="molecule type" value="Genomic_DNA"/>
</dbReference>
<dbReference type="HOGENOM" id="CLU_001265_10_11_9"/>
<dbReference type="RefSeq" id="WP_014829290.1">
    <property type="nucleotide sequence ID" value="NC_018068.1"/>
</dbReference>
<feature type="transmembrane region" description="Helical" evidence="6">
    <location>
        <begin position="275"/>
        <end position="293"/>
    </location>
</feature>
<dbReference type="STRING" id="646529.Desaci_4464"/>
<dbReference type="PROSITE" id="PS50850">
    <property type="entry name" value="MFS"/>
    <property type="match status" value="1"/>
</dbReference>
<dbReference type="AlphaFoldDB" id="I4DBY3"/>
<reference evidence="8 9" key="1">
    <citation type="journal article" date="2012" name="J. Bacteriol.">
        <title>Complete genome sequences of Desulfosporosinus orientis DSM765T, Desulfosporosinus youngiae DSM17734T, Desulfosporosinus meridiei DSM13257T, and Desulfosporosinus acidiphilus DSM22704T.</title>
        <authorList>
            <person name="Pester M."/>
            <person name="Brambilla E."/>
            <person name="Alazard D."/>
            <person name="Rattei T."/>
            <person name="Weinmaier T."/>
            <person name="Han J."/>
            <person name="Lucas S."/>
            <person name="Lapidus A."/>
            <person name="Cheng J.F."/>
            <person name="Goodwin L."/>
            <person name="Pitluck S."/>
            <person name="Peters L."/>
            <person name="Ovchinnikova G."/>
            <person name="Teshima H."/>
            <person name="Detter J.C."/>
            <person name="Han C.S."/>
            <person name="Tapia R."/>
            <person name="Land M.L."/>
            <person name="Hauser L."/>
            <person name="Kyrpides N.C."/>
            <person name="Ivanova N.N."/>
            <person name="Pagani I."/>
            <person name="Huntmann M."/>
            <person name="Wei C.L."/>
            <person name="Davenport K.W."/>
            <person name="Daligault H."/>
            <person name="Chain P.S."/>
            <person name="Chen A."/>
            <person name="Mavromatis K."/>
            <person name="Markowitz V."/>
            <person name="Szeto E."/>
            <person name="Mikhailova N."/>
            <person name="Pati A."/>
            <person name="Wagner M."/>
            <person name="Woyke T."/>
            <person name="Ollivier B."/>
            <person name="Klenk H.P."/>
            <person name="Spring S."/>
            <person name="Loy A."/>
        </authorList>
    </citation>
    <scope>NUCLEOTIDE SEQUENCE [LARGE SCALE GENOMIC DNA]</scope>
    <source>
        <strain evidence="9">DSM 22704 / JCM 16185 / SJ4</strain>
    </source>
</reference>
<dbReference type="InterPro" id="IPR036259">
    <property type="entry name" value="MFS_trans_sf"/>
</dbReference>
<dbReference type="Proteomes" id="UP000002892">
    <property type="component" value="Chromosome"/>
</dbReference>
<keyword evidence="9" id="KW-1185">Reference proteome</keyword>
<dbReference type="InterPro" id="IPR020846">
    <property type="entry name" value="MFS_dom"/>
</dbReference>
<feature type="transmembrane region" description="Helical" evidence="6">
    <location>
        <begin position="364"/>
        <end position="381"/>
    </location>
</feature>
<feature type="transmembrane region" description="Helical" evidence="6">
    <location>
        <begin position="245"/>
        <end position="263"/>
    </location>
</feature>
<dbReference type="PANTHER" id="PTHR23504">
    <property type="entry name" value="MAJOR FACILITATOR SUPERFAMILY DOMAIN-CONTAINING PROTEIN 10"/>
    <property type="match status" value="1"/>
</dbReference>
<dbReference type="KEGG" id="dai:Desaci_4464"/>
<dbReference type="PRINTS" id="PR01035">
    <property type="entry name" value="TCRTETA"/>
</dbReference>
<feature type="transmembrane region" description="Helical" evidence="6">
    <location>
        <begin position="299"/>
        <end position="317"/>
    </location>
</feature>
<feature type="transmembrane region" description="Helical" evidence="6">
    <location>
        <begin position="133"/>
        <end position="155"/>
    </location>
</feature>
<dbReference type="Gene3D" id="1.20.1250.20">
    <property type="entry name" value="MFS general substrate transporter like domains"/>
    <property type="match status" value="1"/>
</dbReference>
<keyword evidence="2" id="KW-0813">Transport</keyword>
<gene>
    <name evidence="8" type="ordered locus">Desaci_4464</name>
</gene>
<feature type="transmembrane region" description="Helical" evidence="6">
    <location>
        <begin position="40"/>
        <end position="62"/>
    </location>
</feature>
<feature type="transmembrane region" description="Helical" evidence="6">
    <location>
        <begin position="74"/>
        <end position="92"/>
    </location>
</feature>
<feature type="transmembrane region" description="Helical" evidence="6">
    <location>
        <begin position="98"/>
        <end position="121"/>
    </location>
</feature>
<dbReference type="InterPro" id="IPR011701">
    <property type="entry name" value="MFS"/>
</dbReference>
<evidence type="ECO:0000256" key="4">
    <source>
        <dbReference type="ARBA" id="ARBA00022989"/>
    </source>
</evidence>
<dbReference type="CDD" id="cd17330">
    <property type="entry name" value="MFS_SLC46_TetA_like"/>
    <property type="match status" value="1"/>
</dbReference>
<feature type="domain" description="Major facilitator superfamily (MFS) profile" evidence="7">
    <location>
        <begin position="8"/>
        <end position="385"/>
    </location>
</feature>
<feature type="transmembrane region" description="Helical" evidence="6">
    <location>
        <begin position="12"/>
        <end position="34"/>
    </location>
</feature>
<evidence type="ECO:0000259" key="7">
    <source>
        <dbReference type="PROSITE" id="PS50850"/>
    </source>
</evidence>
<proteinExistence type="predicted"/>